<protein>
    <submittedName>
        <fullName evidence="3">Uncharacterized protein</fullName>
    </submittedName>
</protein>
<organism evidence="2 3">
    <name type="scientific">Romanomermis culicivorax</name>
    <name type="common">Nematode worm</name>
    <dbReference type="NCBI Taxonomy" id="13658"/>
    <lineage>
        <taxon>Eukaryota</taxon>
        <taxon>Metazoa</taxon>
        <taxon>Ecdysozoa</taxon>
        <taxon>Nematoda</taxon>
        <taxon>Enoplea</taxon>
        <taxon>Dorylaimia</taxon>
        <taxon>Mermithida</taxon>
        <taxon>Mermithoidea</taxon>
        <taxon>Mermithidae</taxon>
        <taxon>Romanomermis</taxon>
    </lineage>
</organism>
<reference evidence="3" key="1">
    <citation type="submission" date="2022-11" db="UniProtKB">
        <authorList>
            <consortium name="WormBaseParasite"/>
        </authorList>
    </citation>
    <scope>IDENTIFICATION</scope>
</reference>
<dbReference type="WBParaSite" id="nRc.2.0.1.t34713-RA">
    <property type="protein sequence ID" value="nRc.2.0.1.t34713-RA"/>
    <property type="gene ID" value="nRc.2.0.1.g34713"/>
</dbReference>
<dbReference type="Proteomes" id="UP000887565">
    <property type="component" value="Unplaced"/>
</dbReference>
<accession>A0A915K9X4</accession>
<sequence>MLPAGCCQTLIGSLKRISHRIMVPLSVPTHAQFFLCSSMQNPVGKPCSDDVRNTHADTPPPESLGISDTGPKKVARTPKPQGPVTLLSAGDIQVRILSTVVEAKSLGKMSPM</sequence>
<name>A0A915K9X4_ROMCU</name>
<proteinExistence type="predicted"/>
<evidence type="ECO:0000313" key="3">
    <source>
        <dbReference type="WBParaSite" id="nRc.2.0.1.t34713-RA"/>
    </source>
</evidence>
<feature type="region of interest" description="Disordered" evidence="1">
    <location>
        <begin position="46"/>
        <end position="84"/>
    </location>
</feature>
<evidence type="ECO:0000313" key="2">
    <source>
        <dbReference type="Proteomes" id="UP000887565"/>
    </source>
</evidence>
<evidence type="ECO:0000256" key="1">
    <source>
        <dbReference type="SAM" id="MobiDB-lite"/>
    </source>
</evidence>
<keyword evidence="2" id="KW-1185">Reference proteome</keyword>
<dbReference type="AlphaFoldDB" id="A0A915K9X4"/>